<dbReference type="EMBL" id="CP000252">
    <property type="protein sequence ID" value="ABC76468.1"/>
    <property type="molecule type" value="Genomic_DNA"/>
</dbReference>
<dbReference type="PANTHER" id="PTHR21225:SF10">
    <property type="entry name" value="PHOSPHO-2-DEHYDRO-3-DEOXYHEPTONATE ALDOLASE, TYR-SENSITIVE"/>
    <property type="match status" value="1"/>
</dbReference>
<evidence type="ECO:0000313" key="14">
    <source>
        <dbReference type="Proteomes" id="UP000001933"/>
    </source>
</evidence>
<evidence type="ECO:0000256" key="11">
    <source>
        <dbReference type="ARBA" id="ARBA00047508"/>
    </source>
</evidence>
<protein>
    <recommendedName>
        <fullName evidence="4">3-deoxy-7-phosphoheptulonate synthase</fullName>
        <ecNumber evidence="4">2.5.1.54</ecNumber>
    </recommendedName>
    <alternativeName>
        <fullName evidence="10">3-deoxy-D-arabino-heptulosonate 7-phosphate synthase</fullName>
    </alternativeName>
    <alternativeName>
        <fullName evidence="9">DAHP synthase</fullName>
    </alternativeName>
    <alternativeName>
        <fullName evidence="8">Phospho-2-keto-3-deoxyheptonate aldolase</fullName>
    </alternativeName>
</protein>
<evidence type="ECO:0000256" key="8">
    <source>
        <dbReference type="ARBA" id="ARBA00031111"/>
    </source>
</evidence>
<keyword evidence="7" id="KW-0057">Aromatic amino acid biosynthesis</keyword>
<comment type="function">
    <text evidence="1">Stereospecific condensation of phosphoenolpyruvate (PEP) and D-erythrose-4-phosphate (E4P) giving rise to 3-deoxy-D-arabino-heptulosonate-7-phosphate (DAHP).</text>
</comment>
<evidence type="ECO:0000259" key="12">
    <source>
        <dbReference type="Pfam" id="PF00793"/>
    </source>
</evidence>
<dbReference type="InParanoid" id="Q2LQV5"/>
<dbReference type="GO" id="GO:0009073">
    <property type="term" value="P:aromatic amino acid family biosynthetic process"/>
    <property type="evidence" value="ECO:0007669"/>
    <property type="project" value="UniProtKB-KW"/>
</dbReference>
<comment type="pathway">
    <text evidence="2">Metabolic intermediate biosynthesis; chorismate biosynthesis; chorismate from D-erythrose 4-phosphate and phosphoenolpyruvate: step 1/7.</text>
</comment>
<keyword evidence="6 13" id="KW-0808">Transferase</keyword>
<dbReference type="InterPro" id="IPR006219">
    <property type="entry name" value="DAHP_synth_1"/>
</dbReference>
<dbReference type="HOGENOM" id="CLU_030903_0_1_7"/>
<dbReference type="PANTHER" id="PTHR21225">
    <property type="entry name" value="PHOSPHO-2-DEHYDRO-3-DEOXYHEPTONATE ALDOLASE DAHP SYNTHETASE"/>
    <property type="match status" value="1"/>
</dbReference>
<gene>
    <name evidence="13" type="ORF">SYN_02256</name>
</gene>
<dbReference type="KEGG" id="sat:SYN_02256"/>
<dbReference type="STRING" id="56780.SYN_02256"/>
<dbReference type="GO" id="GO:0003849">
    <property type="term" value="F:3-deoxy-7-phosphoheptulonate synthase activity"/>
    <property type="evidence" value="ECO:0007669"/>
    <property type="project" value="UniProtKB-EC"/>
</dbReference>
<evidence type="ECO:0000256" key="1">
    <source>
        <dbReference type="ARBA" id="ARBA00003726"/>
    </source>
</evidence>
<evidence type="ECO:0000256" key="10">
    <source>
        <dbReference type="ARBA" id="ARBA00032193"/>
    </source>
</evidence>
<dbReference type="GO" id="GO:0008652">
    <property type="term" value="P:amino acid biosynthetic process"/>
    <property type="evidence" value="ECO:0007669"/>
    <property type="project" value="UniProtKB-KW"/>
</dbReference>
<dbReference type="SUPFAM" id="SSF51569">
    <property type="entry name" value="Aldolase"/>
    <property type="match status" value="1"/>
</dbReference>
<dbReference type="GO" id="GO:0042802">
    <property type="term" value="F:identical protein binding"/>
    <property type="evidence" value="ECO:0007669"/>
    <property type="project" value="UniProtKB-ARBA"/>
</dbReference>
<keyword evidence="14" id="KW-1185">Reference proteome</keyword>
<dbReference type="FunFam" id="3.20.20.70:FF:000005">
    <property type="entry name" value="Phospho-2-dehydro-3-deoxyheptonate aldolase"/>
    <property type="match status" value="1"/>
</dbReference>
<dbReference type="NCBIfam" id="NF009396">
    <property type="entry name" value="PRK12756.1"/>
    <property type="match status" value="1"/>
</dbReference>
<dbReference type="InterPro" id="IPR013785">
    <property type="entry name" value="Aldolase_TIM"/>
</dbReference>
<organism evidence="13 14">
    <name type="scientific">Syntrophus aciditrophicus (strain SB)</name>
    <dbReference type="NCBI Taxonomy" id="56780"/>
    <lineage>
        <taxon>Bacteria</taxon>
        <taxon>Pseudomonadati</taxon>
        <taxon>Thermodesulfobacteriota</taxon>
        <taxon>Syntrophia</taxon>
        <taxon>Syntrophales</taxon>
        <taxon>Syntrophaceae</taxon>
        <taxon>Syntrophus</taxon>
    </lineage>
</organism>
<evidence type="ECO:0000256" key="3">
    <source>
        <dbReference type="ARBA" id="ARBA00007985"/>
    </source>
</evidence>
<evidence type="ECO:0000256" key="2">
    <source>
        <dbReference type="ARBA" id="ARBA00004688"/>
    </source>
</evidence>
<dbReference type="NCBIfam" id="TIGR00034">
    <property type="entry name" value="aroFGH"/>
    <property type="match status" value="1"/>
</dbReference>
<evidence type="ECO:0000313" key="13">
    <source>
        <dbReference type="EMBL" id="ABC76468.1"/>
    </source>
</evidence>
<dbReference type="Pfam" id="PF00793">
    <property type="entry name" value="DAHP_synth_1"/>
    <property type="match status" value="1"/>
</dbReference>
<dbReference type="NCBIfam" id="NF009395">
    <property type="entry name" value="PRK12755.1"/>
    <property type="match status" value="1"/>
</dbReference>
<dbReference type="Gene3D" id="3.20.20.70">
    <property type="entry name" value="Aldolase class I"/>
    <property type="match status" value="1"/>
</dbReference>
<accession>Q2LQV5</accession>
<evidence type="ECO:0000256" key="7">
    <source>
        <dbReference type="ARBA" id="ARBA00023141"/>
    </source>
</evidence>
<feature type="domain" description="DAHP synthetase I/KDSA" evidence="12">
    <location>
        <begin position="151"/>
        <end position="446"/>
    </location>
</feature>
<dbReference type="GO" id="GO:0005737">
    <property type="term" value="C:cytoplasm"/>
    <property type="evidence" value="ECO:0007669"/>
    <property type="project" value="TreeGrafter"/>
</dbReference>
<comment type="catalytic activity">
    <reaction evidence="11">
        <text>D-erythrose 4-phosphate + phosphoenolpyruvate + H2O = 7-phospho-2-dehydro-3-deoxy-D-arabino-heptonate + phosphate</text>
        <dbReference type="Rhea" id="RHEA:14717"/>
        <dbReference type="ChEBI" id="CHEBI:15377"/>
        <dbReference type="ChEBI" id="CHEBI:16897"/>
        <dbReference type="ChEBI" id="CHEBI:43474"/>
        <dbReference type="ChEBI" id="CHEBI:58394"/>
        <dbReference type="ChEBI" id="CHEBI:58702"/>
        <dbReference type="EC" id="2.5.1.54"/>
    </reaction>
</comment>
<evidence type="ECO:0000256" key="6">
    <source>
        <dbReference type="ARBA" id="ARBA00022679"/>
    </source>
</evidence>
<reference evidence="13 14" key="1">
    <citation type="journal article" date="2007" name="Proc. Natl. Acad. Sci. U.S.A.">
        <title>The genome of Syntrophus aciditrophicus: life at the thermodynamic limit of microbial growth.</title>
        <authorList>
            <person name="McInerney M.J."/>
            <person name="Rohlin L."/>
            <person name="Mouttaki H."/>
            <person name="Kim U."/>
            <person name="Krupp R.S."/>
            <person name="Rios-Hernandez L."/>
            <person name="Sieber J."/>
            <person name="Struchtemeyer C.G."/>
            <person name="Bhattacharyya A."/>
            <person name="Campbell J.W."/>
            <person name="Gunsalus R.P."/>
        </authorList>
    </citation>
    <scope>NUCLEOTIDE SEQUENCE [LARGE SCALE GENOMIC DNA]</scope>
    <source>
        <strain evidence="13 14">SB</strain>
    </source>
</reference>
<dbReference type="GO" id="GO:0009423">
    <property type="term" value="P:chorismate biosynthetic process"/>
    <property type="evidence" value="ECO:0007669"/>
    <property type="project" value="UniProtKB-UniPathway"/>
</dbReference>
<proteinExistence type="inferred from homology"/>
<evidence type="ECO:0000256" key="9">
    <source>
        <dbReference type="ARBA" id="ARBA00031349"/>
    </source>
</evidence>
<dbReference type="FunCoup" id="Q2LQV5">
    <property type="interactions" value="105"/>
</dbReference>
<dbReference type="InterPro" id="IPR006218">
    <property type="entry name" value="DAHP1/KDSA"/>
</dbReference>
<dbReference type="UniPathway" id="UPA00053">
    <property type="reaction ID" value="UER00084"/>
</dbReference>
<comment type="similarity">
    <text evidence="3">Belongs to the class-I DAHP synthase family.</text>
</comment>
<sequence>MVKLVDAGDSKSPDPCGHVGSIPTSGTISDQCCISPLDSTGFVVPLQIFTTKIRISLFTKIPELRRFAIQNKNRICHQYFDYYFVQESVERRKYQKRFFSSNLEKRTMIKTNNLKIKRITPVIAPKDLRQVFPVSDAAGKFVTLSRMHITNILRGLDSRLMVVVGPCSIHDPKAALEYAERLSHLSRQLSDRLFIIMRVYFEKPRTTIGWKGLINDPDMDGTHQISKGLGIARSLLCAITEKKLPIATEMLDPITPEYLADLLSWGAIGARTTESQPHREMASGLSFPIGFKNGTDGNLQIAIDAIRSALVSHSFLGIDKDGKTAILQTTGNPDLHIVLRGSAKKPNYMPEDISRTVELMKQAQLPPSIMVDCSHGNSGKDYKKQPSVMDQIFKQIESGQGSICGIMIESNLEEGNQPIPKNLSLMKYGVSITDPCLDWRTTEEMLRSAHDRLSACGGRPI</sequence>
<dbReference type="eggNOG" id="COG0722">
    <property type="taxonomic scope" value="Bacteria"/>
</dbReference>
<keyword evidence="5" id="KW-0028">Amino-acid biosynthesis</keyword>
<dbReference type="EC" id="2.5.1.54" evidence="4"/>
<evidence type="ECO:0000256" key="5">
    <source>
        <dbReference type="ARBA" id="ARBA00022605"/>
    </source>
</evidence>
<dbReference type="AlphaFoldDB" id="Q2LQV5"/>
<dbReference type="Proteomes" id="UP000001933">
    <property type="component" value="Chromosome"/>
</dbReference>
<evidence type="ECO:0000256" key="4">
    <source>
        <dbReference type="ARBA" id="ARBA00012694"/>
    </source>
</evidence>
<name>Q2LQV5_SYNAS</name>